<organism evidence="7 8">
    <name type="scientific">Actinomarinicola tropica</name>
    <dbReference type="NCBI Taxonomy" id="2789776"/>
    <lineage>
        <taxon>Bacteria</taxon>
        <taxon>Bacillati</taxon>
        <taxon>Actinomycetota</taxon>
        <taxon>Acidimicrobiia</taxon>
        <taxon>Acidimicrobiales</taxon>
        <taxon>Iamiaceae</taxon>
        <taxon>Actinomarinicola</taxon>
    </lineage>
</organism>
<keyword evidence="4" id="KW-0804">Transcription</keyword>
<protein>
    <submittedName>
        <fullName evidence="7">MerR family transcriptional regulator</fullName>
    </submittedName>
</protein>
<proteinExistence type="predicted"/>
<dbReference type="InterPro" id="IPR047057">
    <property type="entry name" value="MerR_fam"/>
</dbReference>
<keyword evidence="2" id="KW-0805">Transcription regulation</keyword>
<dbReference type="PROSITE" id="PS50937">
    <property type="entry name" value="HTH_MERR_2"/>
    <property type="match status" value="1"/>
</dbReference>
<gene>
    <name evidence="7" type="ORF">GH723_17695</name>
</gene>
<dbReference type="KEGG" id="atq:GH723_17695"/>
<sequence>MADRRGRLTIGELAAVSGIPTTSLRFYERRGLLPAPERVGGKRRYDPTIVMRLMVIRFCRVAGLPLDEIAQVLDDESPGRAATKDIAERRIAEIDRHVAELQLARRMMVAAHACTCPSVEVCGCGAMAPVIEEVRALRSSGTAPGTTTDGRPAPPRRPT</sequence>
<dbReference type="SMART" id="SM00422">
    <property type="entry name" value="HTH_MERR"/>
    <property type="match status" value="1"/>
</dbReference>
<dbReference type="InterPro" id="IPR000551">
    <property type="entry name" value="MerR-type_HTH_dom"/>
</dbReference>
<dbReference type="GO" id="GO:0003677">
    <property type="term" value="F:DNA binding"/>
    <property type="evidence" value="ECO:0007669"/>
    <property type="project" value="UniProtKB-KW"/>
</dbReference>
<keyword evidence="1" id="KW-0678">Repressor</keyword>
<evidence type="ECO:0000256" key="1">
    <source>
        <dbReference type="ARBA" id="ARBA00022491"/>
    </source>
</evidence>
<dbReference type="SUPFAM" id="SSF46955">
    <property type="entry name" value="Putative DNA-binding domain"/>
    <property type="match status" value="1"/>
</dbReference>
<name>A0A5Q2RQE4_9ACTN</name>
<dbReference type="EMBL" id="CP045851">
    <property type="protein sequence ID" value="QGG96781.1"/>
    <property type="molecule type" value="Genomic_DNA"/>
</dbReference>
<dbReference type="Pfam" id="PF13411">
    <property type="entry name" value="MerR_1"/>
    <property type="match status" value="1"/>
</dbReference>
<dbReference type="Proteomes" id="UP000334019">
    <property type="component" value="Chromosome"/>
</dbReference>
<evidence type="ECO:0000256" key="5">
    <source>
        <dbReference type="SAM" id="MobiDB-lite"/>
    </source>
</evidence>
<dbReference type="PANTHER" id="PTHR30204">
    <property type="entry name" value="REDOX-CYCLING DRUG-SENSING TRANSCRIPTIONAL ACTIVATOR SOXR"/>
    <property type="match status" value="1"/>
</dbReference>
<evidence type="ECO:0000256" key="4">
    <source>
        <dbReference type="ARBA" id="ARBA00023163"/>
    </source>
</evidence>
<evidence type="ECO:0000313" key="8">
    <source>
        <dbReference type="Proteomes" id="UP000334019"/>
    </source>
</evidence>
<evidence type="ECO:0000259" key="6">
    <source>
        <dbReference type="PROSITE" id="PS50937"/>
    </source>
</evidence>
<dbReference type="Gene3D" id="1.10.1660.10">
    <property type="match status" value="1"/>
</dbReference>
<feature type="compositionally biased region" description="Polar residues" evidence="5">
    <location>
        <begin position="139"/>
        <end position="149"/>
    </location>
</feature>
<keyword evidence="8" id="KW-1185">Reference proteome</keyword>
<dbReference type="GO" id="GO:0003700">
    <property type="term" value="F:DNA-binding transcription factor activity"/>
    <property type="evidence" value="ECO:0007669"/>
    <property type="project" value="InterPro"/>
</dbReference>
<feature type="region of interest" description="Disordered" evidence="5">
    <location>
        <begin position="138"/>
        <end position="159"/>
    </location>
</feature>
<accession>A0A5Q2RQE4</accession>
<keyword evidence="3" id="KW-0238">DNA-binding</keyword>
<reference evidence="7 8" key="1">
    <citation type="submission" date="2019-11" db="EMBL/GenBank/DDBJ databases">
        <authorList>
            <person name="He Y."/>
        </authorList>
    </citation>
    <scope>NUCLEOTIDE SEQUENCE [LARGE SCALE GENOMIC DNA]</scope>
    <source>
        <strain evidence="7 8">SCSIO 58843</strain>
    </source>
</reference>
<evidence type="ECO:0000313" key="7">
    <source>
        <dbReference type="EMBL" id="QGG96781.1"/>
    </source>
</evidence>
<evidence type="ECO:0000256" key="2">
    <source>
        <dbReference type="ARBA" id="ARBA00023015"/>
    </source>
</evidence>
<feature type="domain" description="HTH merR-type" evidence="6">
    <location>
        <begin position="7"/>
        <end position="75"/>
    </location>
</feature>
<dbReference type="InterPro" id="IPR009061">
    <property type="entry name" value="DNA-bd_dom_put_sf"/>
</dbReference>
<dbReference type="PRINTS" id="PR00040">
    <property type="entry name" value="HTHMERR"/>
</dbReference>
<dbReference type="PANTHER" id="PTHR30204:SF69">
    <property type="entry name" value="MERR-FAMILY TRANSCRIPTIONAL REGULATOR"/>
    <property type="match status" value="1"/>
</dbReference>
<evidence type="ECO:0000256" key="3">
    <source>
        <dbReference type="ARBA" id="ARBA00023125"/>
    </source>
</evidence>
<dbReference type="AlphaFoldDB" id="A0A5Q2RQE4"/>
<dbReference type="RefSeq" id="WP_153760884.1">
    <property type="nucleotide sequence ID" value="NZ_CP045851.1"/>
</dbReference>